<dbReference type="Pfam" id="PF05916">
    <property type="entry name" value="Sld5"/>
    <property type="match status" value="1"/>
</dbReference>
<evidence type="ECO:0000256" key="5">
    <source>
        <dbReference type="ARBA" id="ARBA00023242"/>
    </source>
</evidence>
<feature type="region of interest" description="Disordered" evidence="7">
    <location>
        <begin position="1"/>
        <end position="20"/>
    </location>
</feature>
<feature type="domain" description="GINS subunit" evidence="8">
    <location>
        <begin position="66"/>
        <end position="138"/>
    </location>
</feature>
<evidence type="ECO:0000256" key="7">
    <source>
        <dbReference type="SAM" id="MobiDB-lite"/>
    </source>
</evidence>
<dbReference type="Gene3D" id="1.20.58.1030">
    <property type="match status" value="1"/>
</dbReference>
<comment type="subcellular location">
    <subcellularLocation>
        <location evidence="1 6">Nucleus</location>
    </subcellularLocation>
</comment>
<dbReference type="GO" id="GO:0006261">
    <property type="term" value="P:DNA-templated DNA replication"/>
    <property type="evidence" value="ECO:0007669"/>
    <property type="project" value="InterPro"/>
</dbReference>
<keyword evidence="11" id="KW-1185">Reference proteome</keyword>
<evidence type="ECO:0000256" key="3">
    <source>
        <dbReference type="ARBA" id="ARBA00014804"/>
    </source>
</evidence>
<evidence type="ECO:0000259" key="8">
    <source>
        <dbReference type="Pfam" id="PF05916"/>
    </source>
</evidence>
<dbReference type="Proteomes" id="UP000807504">
    <property type="component" value="Unassembled WGS sequence"/>
</dbReference>
<dbReference type="InterPro" id="IPR036224">
    <property type="entry name" value="GINS_bundle-like_dom_sf"/>
</dbReference>
<evidence type="ECO:0000256" key="4">
    <source>
        <dbReference type="ARBA" id="ARBA00022705"/>
    </source>
</evidence>
<gene>
    <name evidence="10" type="ORF">HNY73_003176</name>
</gene>
<dbReference type="AlphaFoldDB" id="A0A8T0G051"/>
<reference evidence="10" key="2">
    <citation type="submission" date="2020-06" db="EMBL/GenBank/DDBJ databases">
        <authorList>
            <person name="Sheffer M."/>
        </authorList>
    </citation>
    <scope>NUCLEOTIDE SEQUENCE</scope>
</reference>
<feature type="domain" description="DNA replication complex GINS protein SLD5 C-terminal" evidence="9">
    <location>
        <begin position="162"/>
        <end position="219"/>
    </location>
</feature>
<dbReference type="PIRSF" id="PIRSF007764">
    <property type="entry name" value="Sld5"/>
    <property type="match status" value="1"/>
</dbReference>
<feature type="compositionally biased region" description="Acidic residues" evidence="7">
    <location>
        <begin position="1"/>
        <end position="16"/>
    </location>
</feature>
<evidence type="ECO:0000259" key="9">
    <source>
        <dbReference type="Pfam" id="PF16922"/>
    </source>
</evidence>
<accession>A0A8T0G051</accession>
<evidence type="ECO:0000313" key="11">
    <source>
        <dbReference type="Proteomes" id="UP000807504"/>
    </source>
</evidence>
<evidence type="ECO:0000313" key="10">
    <source>
        <dbReference type="EMBL" id="KAF8795310.1"/>
    </source>
</evidence>
<dbReference type="PANTHER" id="PTHR21206:SF0">
    <property type="entry name" value="DNA REPLICATION COMPLEX GINS PROTEIN SLD5"/>
    <property type="match status" value="1"/>
</dbReference>
<comment type="caution">
    <text evidence="10">The sequence shown here is derived from an EMBL/GenBank/DDBJ whole genome shotgun (WGS) entry which is preliminary data.</text>
</comment>
<dbReference type="GO" id="GO:0000811">
    <property type="term" value="C:GINS complex"/>
    <property type="evidence" value="ECO:0007669"/>
    <property type="project" value="UniProtKB-UniRule"/>
</dbReference>
<sequence>MDPYEDDAPEDNETEEGPTLPDIVEKLEEVWVNEKLAPDLLQYESDVVEIIFDQIQHMESNLQKIEKKDFRVVFHEMELDRIKYVLSSYLRIRLEKIEKFGFNLLHQESQDETNLDLMSEEERNYAQEFTSNVKKYLHVVALKNMPVNMQNIKFEEICSKAQMDRSVFIKVKTDCPGVVIEDFSDYGEEEIVDLAAQSQHILRYRPVASLLKSGALKLI</sequence>
<dbReference type="InterPro" id="IPR021151">
    <property type="entry name" value="GINS_A"/>
</dbReference>
<name>A0A8T0G051_ARGBR</name>
<dbReference type="CDD" id="cd11711">
    <property type="entry name" value="GINS_A_Sld5"/>
    <property type="match status" value="1"/>
</dbReference>
<keyword evidence="5 6" id="KW-0539">Nucleus</keyword>
<dbReference type="PANTHER" id="PTHR21206">
    <property type="entry name" value="SLD5 PROTEIN"/>
    <property type="match status" value="1"/>
</dbReference>
<proteinExistence type="inferred from homology"/>
<dbReference type="InterPro" id="IPR038749">
    <property type="entry name" value="Sld5_GINS_A"/>
</dbReference>
<dbReference type="EMBL" id="JABXBU010000002">
    <property type="protein sequence ID" value="KAF8795310.1"/>
    <property type="molecule type" value="Genomic_DNA"/>
</dbReference>
<dbReference type="InterPro" id="IPR008591">
    <property type="entry name" value="GINS_Sld5"/>
</dbReference>
<keyword evidence="4 6" id="KW-0235">DNA replication</keyword>
<evidence type="ECO:0000256" key="6">
    <source>
        <dbReference type="PIRNR" id="PIRNR007764"/>
    </source>
</evidence>
<dbReference type="Pfam" id="PF16922">
    <property type="entry name" value="SLD5_C"/>
    <property type="match status" value="1"/>
</dbReference>
<evidence type="ECO:0000256" key="1">
    <source>
        <dbReference type="ARBA" id="ARBA00004123"/>
    </source>
</evidence>
<comment type="function">
    <text evidence="6">The GINS complex plays an essential role in the initiation of DNA replication.</text>
</comment>
<dbReference type="SUPFAM" id="SSF160059">
    <property type="entry name" value="PriA/YqbF domain"/>
    <property type="match status" value="1"/>
</dbReference>
<comment type="similarity">
    <text evidence="2 6">Belongs to the GINS4/SLD5 family.</text>
</comment>
<reference evidence="10" key="1">
    <citation type="journal article" date="2020" name="bioRxiv">
        <title>Chromosome-level reference genome of the European wasp spider Argiope bruennichi: a resource for studies on range expansion and evolutionary adaptation.</title>
        <authorList>
            <person name="Sheffer M.M."/>
            <person name="Hoppe A."/>
            <person name="Krehenwinkel H."/>
            <person name="Uhl G."/>
            <person name="Kuss A.W."/>
            <person name="Jensen L."/>
            <person name="Jensen C."/>
            <person name="Gillespie R.G."/>
            <person name="Hoff K.J."/>
            <person name="Prost S."/>
        </authorList>
    </citation>
    <scope>NUCLEOTIDE SEQUENCE</scope>
</reference>
<protein>
    <recommendedName>
        <fullName evidence="3 6">DNA replication complex GINS protein SLD5</fullName>
    </recommendedName>
</protein>
<dbReference type="GO" id="GO:0000727">
    <property type="term" value="P:double-strand break repair via break-induced replication"/>
    <property type="evidence" value="ECO:0007669"/>
    <property type="project" value="TreeGrafter"/>
</dbReference>
<dbReference type="CDD" id="cd21692">
    <property type="entry name" value="GINS_B_Sld5"/>
    <property type="match status" value="1"/>
</dbReference>
<dbReference type="SUPFAM" id="SSF158573">
    <property type="entry name" value="GINS helical bundle-like"/>
    <property type="match status" value="1"/>
</dbReference>
<dbReference type="InterPro" id="IPR031633">
    <property type="entry name" value="SLD5_C"/>
</dbReference>
<dbReference type="Gene3D" id="3.40.5.60">
    <property type="match status" value="1"/>
</dbReference>
<evidence type="ECO:0000256" key="2">
    <source>
        <dbReference type="ARBA" id="ARBA00008187"/>
    </source>
</evidence>
<organism evidence="10 11">
    <name type="scientific">Argiope bruennichi</name>
    <name type="common">Wasp spider</name>
    <name type="synonym">Aranea bruennichi</name>
    <dbReference type="NCBI Taxonomy" id="94029"/>
    <lineage>
        <taxon>Eukaryota</taxon>
        <taxon>Metazoa</taxon>
        <taxon>Ecdysozoa</taxon>
        <taxon>Arthropoda</taxon>
        <taxon>Chelicerata</taxon>
        <taxon>Arachnida</taxon>
        <taxon>Araneae</taxon>
        <taxon>Araneomorphae</taxon>
        <taxon>Entelegynae</taxon>
        <taxon>Araneoidea</taxon>
        <taxon>Araneidae</taxon>
        <taxon>Argiope</taxon>
    </lineage>
</organism>